<evidence type="ECO:0008006" key="3">
    <source>
        <dbReference type="Google" id="ProtNLM"/>
    </source>
</evidence>
<gene>
    <name evidence="1" type="ORF">BDZ31_002230</name>
</gene>
<dbReference type="RefSeq" id="WP_183341980.1">
    <property type="nucleotide sequence ID" value="NZ_JACHNU010000002.1"/>
</dbReference>
<dbReference type="Pfam" id="PF10604">
    <property type="entry name" value="Polyketide_cyc2"/>
    <property type="match status" value="1"/>
</dbReference>
<dbReference type="InterPro" id="IPR019587">
    <property type="entry name" value="Polyketide_cyclase/dehydratase"/>
</dbReference>
<sequence length="151" mass="16497">MGKARAALELGSTAAAVEGLWADPAGWGAFLDGFERVVELDPDWPEPGARLVWESHPGGRGRVTEKVLRREPGAELVVEQQDSQLSGVQRLAFAPVDAAADGRARVGVALELDYALLRRSPFMVVADPLFVRRALRDSLRRTLERLARELG</sequence>
<dbReference type="Gene3D" id="3.30.530.20">
    <property type="match status" value="1"/>
</dbReference>
<evidence type="ECO:0000313" key="2">
    <source>
        <dbReference type="Proteomes" id="UP000585272"/>
    </source>
</evidence>
<dbReference type="AlphaFoldDB" id="A0A840IEZ7"/>
<proteinExistence type="predicted"/>
<reference evidence="1 2" key="1">
    <citation type="submission" date="2020-08" db="EMBL/GenBank/DDBJ databases">
        <title>Genomic Encyclopedia of Archaeal and Bacterial Type Strains, Phase II (KMG-II): from individual species to whole genera.</title>
        <authorList>
            <person name="Goeker M."/>
        </authorList>
    </citation>
    <scope>NUCLEOTIDE SEQUENCE [LARGE SCALE GENOMIC DNA]</scope>
    <source>
        <strain evidence="1 2">DSM 23288</strain>
    </source>
</reference>
<dbReference type="InterPro" id="IPR023393">
    <property type="entry name" value="START-like_dom_sf"/>
</dbReference>
<dbReference type="Proteomes" id="UP000585272">
    <property type="component" value="Unassembled WGS sequence"/>
</dbReference>
<comment type="caution">
    <text evidence="1">The sequence shown here is derived from an EMBL/GenBank/DDBJ whole genome shotgun (WGS) entry which is preliminary data.</text>
</comment>
<evidence type="ECO:0000313" key="1">
    <source>
        <dbReference type="EMBL" id="MBB4662644.1"/>
    </source>
</evidence>
<accession>A0A840IEZ7</accession>
<protein>
    <recommendedName>
        <fullName evidence="3">Polyketide cyclase / dehydrase and lipid transport</fullName>
    </recommendedName>
</protein>
<organism evidence="1 2">
    <name type="scientific">Conexibacter arvalis</name>
    <dbReference type="NCBI Taxonomy" id="912552"/>
    <lineage>
        <taxon>Bacteria</taxon>
        <taxon>Bacillati</taxon>
        <taxon>Actinomycetota</taxon>
        <taxon>Thermoleophilia</taxon>
        <taxon>Solirubrobacterales</taxon>
        <taxon>Conexibacteraceae</taxon>
        <taxon>Conexibacter</taxon>
    </lineage>
</organism>
<name>A0A840IEZ7_9ACTN</name>
<dbReference type="SUPFAM" id="SSF55961">
    <property type="entry name" value="Bet v1-like"/>
    <property type="match status" value="1"/>
</dbReference>
<dbReference type="EMBL" id="JACHNU010000002">
    <property type="protein sequence ID" value="MBB4662644.1"/>
    <property type="molecule type" value="Genomic_DNA"/>
</dbReference>
<keyword evidence="2" id="KW-1185">Reference proteome</keyword>